<dbReference type="EMBL" id="CNFU01001313">
    <property type="protein sequence ID" value="CKT30095.1"/>
    <property type="molecule type" value="Genomic_DNA"/>
</dbReference>
<dbReference type="EMBL" id="CFOH01000170">
    <property type="protein sequence ID" value="CFE49167.1"/>
    <property type="molecule type" value="Genomic_DNA"/>
</dbReference>
<dbReference type="EMBL" id="CHKL01000548">
    <property type="protein sequence ID" value="COW96973.1"/>
    <property type="molecule type" value="Genomic_DNA"/>
</dbReference>
<dbReference type="Proteomes" id="UP000044938">
    <property type="component" value="Unassembled WGS sequence"/>
</dbReference>
<dbReference type="EMBL" id="CSAD01000054">
    <property type="protein sequence ID" value="COU92218.1"/>
    <property type="molecule type" value="Genomic_DNA"/>
</dbReference>
<evidence type="ECO:0000313" key="7">
    <source>
        <dbReference type="EMBL" id="COW96973.1"/>
    </source>
</evidence>
<evidence type="ECO:0000313" key="5">
    <source>
        <dbReference type="EMBL" id="COU92218.1"/>
    </source>
</evidence>
<evidence type="ECO:0000313" key="4">
    <source>
        <dbReference type="EMBL" id="CNV15813.1"/>
    </source>
</evidence>
<name>A0A0T9EKR5_MYCTX</name>
<evidence type="ECO:0000313" key="11">
    <source>
        <dbReference type="Proteomes" id="UP000044938"/>
    </source>
</evidence>
<dbReference type="Proteomes" id="UP000045842">
    <property type="component" value="Unassembled WGS sequence"/>
</dbReference>
<accession>A0A0T9EKR5</accession>
<dbReference type="EMBL" id="CQQC01000520">
    <property type="protein sequence ID" value="CNV15813.1"/>
    <property type="molecule type" value="Genomic_DNA"/>
</dbReference>
<evidence type="ECO:0000313" key="9">
    <source>
        <dbReference type="Proteomes" id="UP000038802"/>
    </source>
</evidence>
<dbReference type="Proteomes" id="UP000048948">
    <property type="component" value="Unassembled WGS sequence"/>
</dbReference>
<reference evidence="9 10" key="2">
    <citation type="submission" date="2015-03" db="EMBL/GenBank/DDBJ databases">
        <authorList>
            <consortium name="Pathogen Informatics"/>
        </authorList>
    </citation>
    <scope>NUCLEOTIDE SEQUENCE [LARGE SCALE GENOMIC DNA]</scope>
    <source>
        <strain evidence="3 15">Bir 172</strain>
        <strain evidence="2 16">Bir 187</strain>
        <strain evidence="4 10">D00501624</strain>
        <strain evidence="5 12">G09801536</strain>
        <strain evidence="1 13">H09601792</strain>
        <strain evidence="9">K00500041</strain>
        <strain evidence="8 11">M09401471</strain>
        <strain evidence="7 14">P00601463</strain>
    </source>
</reference>
<dbReference type="Proteomes" id="UP000038802">
    <property type="component" value="Unassembled WGS sequence"/>
</dbReference>
<dbReference type="AlphaFoldDB" id="A0A0T9EKR5"/>
<evidence type="ECO:0000313" key="10">
    <source>
        <dbReference type="Proteomes" id="UP000039217"/>
    </source>
</evidence>
<evidence type="ECO:0000313" key="6">
    <source>
        <dbReference type="EMBL" id="COU94674.1"/>
    </source>
</evidence>
<evidence type="ECO:0000313" key="16">
    <source>
        <dbReference type="Proteomes" id="UP000049023"/>
    </source>
</evidence>
<evidence type="ECO:0000313" key="8">
    <source>
        <dbReference type="EMBL" id="COX29336.1"/>
    </source>
</evidence>
<gene>
    <name evidence="4" type="ORF">ERS007661_01740</name>
    <name evidence="5" type="ORF">ERS007679_00640</name>
    <name evidence="1" type="ORF">ERS007688_01368</name>
    <name evidence="6" type="ORF">ERS007703_00128</name>
    <name evidence="8" type="ORF">ERS007720_04238</name>
    <name evidence="7" type="ORF">ERS007741_03528</name>
    <name evidence="3" type="ORF">ERS027646_04359</name>
    <name evidence="2" type="ORF">ERS027661_04176</name>
</gene>
<dbReference type="Proteomes" id="UP000046947">
    <property type="component" value="Unassembled WGS sequence"/>
</dbReference>
<organism evidence="6 9">
    <name type="scientific">Mycobacterium tuberculosis</name>
    <dbReference type="NCBI Taxonomy" id="1773"/>
    <lineage>
        <taxon>Bacteria</taxon>
        <taxon>Bacillati</taxon>
        <taxon>Actinomycetota</taxon>
        <taxon>Actinomycetes</taxon>
        <taxon>Mycobacteriales</taxon>
        <taxon>Mycobacteriaceae</taxon>
        <taxon>Mycobacterium</taxon>
        <taxon>Mycobacterium tuberculosis complex</taxon>
    </lineage>
</organism>
<evidence type="ECO:0000313" key="3">
    <source>
        <dbReference type="EMBL" id="CKT99065.1"/>
    </source>
</evidence>
<evidence type="ECO:0000313" key="2">
    <source>
        <dbReference type="EMBL" id="CKT30095.1"/>
    </source>
</evidence>
<evidence type="ECO:0000313" key="13">
    <source>
        <dbReference type="Proteomes" id="UP000046947"/>
    </source>
</evidence>
<reference evidence="6" key="1">
    <citation type="submission" date="2015-03" db="EMBL/GenBank/DDBJ databases">
        <authorList>
            <person name="Murphy D."/>
        </authorList>
    </citation>
    <scope>NUCLEOTIDE SEQUENCE [LARGE SCALE GENOMIC DNA]</scope>
    <source>
        <strain evidence="6">K00500041</strain>
    </source>
</reference>
<evidence type="ECO:0000313" key="1">
    <source>
        <dbReference type="EMBL" id="CFE49167.1"/>
    </source>
</evidence>
<dbReference type="EMBL" id="CNGE01001307">
    <property type="protein sequence ID" value="CKT99065.1"/>
    <property type="molecule type" value="Genomic_DNA"/>
</dbReference>
<dbReference type="Proteomes" id="UP000049023">
    <property type="component" value="Unassembled WGS sequence"/>
</dbReference>
<dbReference type="EMBL" id="CSAE01000006">
    <property type="protein sequence ID" value="COU94674.1"/>
    <property type="molecule type" value="Genomic_DNA"/>
</dbReference>
<evidence type="ECO:0000313" key="12">
    <source>
        <dbReference type="Proteomes" id="UP000045842"/>
    </source>
</evidence>
<evidence type="ECO:0000313" key="14">
    <source>
        <dbReference type="Proteomes" id="UP000048600"/>
    </source>
</evidence>
<proteinExistence type="predicted"/>
<dbReference type="Proteomes" id="UP000039217">
    <property type="component" value="Unassembled WGS sequence"/>
</dbReference>
<protein>
    <submittedName>
        <fullName evidence="6">Uncharacterized protein</fullName>
    </submittedName>
</protein>
<dbReference type="Proteomes" id="UP000048600">
    <property type="component" value="Unassembled WGS sequence"/>
</dbReference>
<dbReference type="EMBL" id="CSAJ01000852">
    <property type="protein sequence ID" value="COX29336.1"/>
    <property type="molecule type" value="Genomic_DNA"/>
</dbReference>
<sequence length="149" mass="16468">MVDVHVGVAPAPSGDYRQEIGQRLAFGCPVMRPQWSEYSRPSGFQHPEQVFQAPLFAVGGPQRVTLEVEEQVAGVWLRQQCQRPRVDDLELWCSRIALADLQFGLCGQLAQRVRGQAGNRRGVICQFGDRGDAGLKELVALADSHPSDQ</sequence>
<evidence type="ECO:0000313" key="15">
    <source>
        <dbReference type="Proteomes" id="UP000048948"/>
    </source>
</evidence>